<dbReference type="EMBL" id="CP071793">
    <property type="protein sequence ID" value="QTD53265.1"/>
    <property type="molecule type" value="Genomic_DNA"/>
</dbReference>
<reference evidence="2" key="1">
    <citation type="submission" date="2021-03" db="EMBL/GenBank/DDBJ databases">
        <title>Acanthopleuribacteraceae sp. M133.</title>
        <authorList>
            <person name="Wang G."/>
        </authorList>
    </citation>
    <scope>NUCLEOTIDE SEQUENCE</scope>
    <source>
        <strain evidence="2">M133</strain>
    </source>
</reference>
<dbReference type="KEGG" id="scor:J3U87_12490"/>
<sequence>MRFCPECGADVGPDATSCPDCRFPLQLQILAEGRGFRITSQQAGNWSRISNLLRRNGINVSVDQTDSETVRQLWWSLPFVGLLVFILSLAFGSHWVDMIWERPQITPVMVDLNRKNGELADGGTNSENISEEAEALLSAFRTTEEQRRLTEAWKNESVNTVERADATEDQVLAVARQAVLSVKVRDAYQKGTLIGSEGRFFVVSDFLTGAFQTEKQNVTTEGRYVQEFRYIAPEVELNSGGSEDAQLIQQVEGIHLTLLQANSVGDPAFSREFDRNLDLGEPVWIAVSEERGGDVALEALRIRNTVKNDKGITFWTLNEGVDSSNLGAPVFNRYGDLTGIYLQVGGEDVVLSLRELREKVPSVYRSLK</sequence>
<keyword evidence="1" id="KW-0812">Transmembrane</keyword>
<gene>
    <name evidence="2" type="ORF">J3U87_12490</name>
</gene>
<evidence type="ECO:0000256" key="1">
    <source>
        <dbReference type="SAM" id="Phobius"/>
    </source>
</evidence>
<name>A0A8A4U3E6_SULCO</name>
<evidence type="ECO:0000313" key="3">
    <source>
        <dbReference type="Proteomes" id="UP000663929"/>
    </source>
</evidence>
<dbReference type="AlphaFoldDB" id="A0A8A4U3E6"/>
<keyword evidence="1" id="KW-0472">Membrane</keyword>
<keyword evidence="1" id="KW-1133">Transmembrane helix</keyword>
<evidence type="ECO:0000313" key="2">
    <source>
        <dbReference type="EMBL" id="QTD53265.1"/>
    </source>
</evidence>
<organism evidence="2 3">
    <name type="scientific">Sulfidibacter corallicola</name>
    <dbReference type="NCBI Taxonomy" id="2818388"/>
    <lineage>
        <taxon>Bacteria</taxon>
        <taxon>Pseudomonadati</taxon>
        <taxon>Acidobacteriota</taxon>
        <taxon>Holophagae</taxon>
        <taxon>Acanthopleuribacterales</taxon>
        <taxon>Acanthopleuribacteraceae</taxon>
        <taxon>Sulfidibacter</taxon>
    </lineage>
</organism>
<accession>A0A8A4U3E6</accession>
<keyword evidence="3" id="KW-1185">Reference proteome</keyword>
<dbReference type="RefSeq" id="WP_237383367.1">
    <property type="nucleotide sequence ID" value="NZ_CP071793.1"/>
</dbReference>
<proteinExistence type="predicted"/>
<protein>
    <submittedName>
        <fullName evidence="2">Zinc ribbon domain-containing protein</fullName>
    </submittedName>
</protein>
<feature type="transmembrane region" description="Helical" evidence="1">
    <location>
        <begin position="73"/>
        <end position="92"/>
    </location>
</feature>
<dbReference type="Proteomes" id="UP000663929">
    <property type="component" value="Chromosome"/>
</dbReference>